<evidence type="ECO:0000313" key="2">
    <source>
        <dbReference type="EMBL" id="AXM07551.1"/>
    </source>
</evidence>
<evidence type="ECO:0000256" key="1">
    <source>
        <dbReference type="SAM" id="MobiDB-lite"/>
    </source>
</evidence>
<dbReference type="Proteomes" id="UP000256621">
    <property type="component" value="Chromosome"/>
</dbReference>
<sequence length="62" mass="7080">MAGRSCHHPASASKTGHHTLRNHREDHQTTLSKAIRPNIVEEEHWRARQPMPSPSTIHQILT</sequence>
<evidence type="ECO:0000313" key="4">
    <source>
        <dbReference type="Proteomes" id="UP000226191"/>
    </source>
</evidence>
<dbReference type="EMBL" id="MVCE01000005">
    <property type="protein sequence ID" value="PGF32605.1"/>
    <property type="molecule type" value="Genomic_DNA"/>
</dbReference>
<dbReference type="Proteomes" id="UP000226191">
    <property type="component" value="Unassembled WGS sequence"/>
</dbReference>
<evidence type="ECO:0000313" key="3">
    <source>
        <dbReference type="EMBL" id="PGF32605.1"/>
    </source>
</evidence>
<feature type="region of interest" description="Disordered" evidence="1">
    <location>
        <begin position="1"/>
        <end position="62"/>
    </location>
</feature>
<dbReference type="EMBL" id="CP031442">
    <property type="protein sequence ID" value="AXM07551.1"/>
    <property type="molecule type" value="Genomic_DNA"/>
</dbReference>
<dbReference type="AlphaFoldDB" id="A0A2B7I5K7"/>
<protein>
    <submittedName>
        <fullName evidence="3">Uncharacterized protein</fullName>
    </submittedName>
</protein>
<reference evidence="2 5" key="2">
    <citation type="submission" date="2018-08" db="EMBL/GenBank/DDBJ databases">
        <title>Genome sequencing of Cutibacterium acnes KCOM 1315.</title>
        <authorList>
            <person name="Kook J.-K."/>
            <person name="Park S.-N."/>
            <person name="Lim Y.K."/>
        </authorList>
    </citation>
    <scope>NUCLEOTIDE SEQUENCE [LARGE SCALE GENOMIC DNA]</scope>
    <source>
        <strain evidence="2 5">KCOM 1315</strain>
    </source>
</reference>
<accession>A0A2B7I5K7</accession>
<reference evidence="3 4" key="1">
    <citation type="submission" date="2017-02" db="EMBL/GenBank/DDBJ databases">
        <title>Prevalence of linear plasmids in Cutibacterium acnes isolates obtained from cancerous prostatic tissue.</title>
        <authorList>
            <person name="Davidsson S."/>
            <person name="Bruggemann H."/>
        </authorList>
    </citation>
    <scope>NUCLEOTIDE SEQUENCE [LARGE SCALE GENOMIC DNA]</scope>
    <source>
        <strain evidence="3 4">11-78</strain>
    </source>
</reference>
<evidence type="ECO:0000313" key="5">
    <source>
        <dbReference type="Proteomes" id="UP000256621"/>
    </source>
</evidence>
<gene>
    <name evidence="3" type="ORF">B1B09_10955</name>
    <name evidence="2" type="ORF">DXN06_10825</name>
</gene>
<proteinExistence type="predicted"/>
<organism evidence="3 4">
    <name type="scientific">Cutibacterium acnes</name>
    <name type="common">Propionibacterium acnes</name>
    <dbReference type="NCBI Taxonomy" id="1747"/>
    <lineage>
        <taxon>Bacteria</taxon>
        <taxon>Bacillati</taxon>
        <taxon>Actinomycetota</taxon>
        <taxon>Actinomycetes</taxon>
        <taxon>Propionibacteriales</taxon>
        <taxon>Propionibacteriaceae</taxon>
        <taxon>Cutibacterium</taxon>
    </lineage>
</organism>
<name>A0A2B7I5K7_CUTAC</name>